<name>A0AAN6I1B3_9ASCO</name>
<reference evidence="1" key="1">
    <citation type="journal article" date="2021" name="G3 (Bethesda)">
        <title>Genomic diversity, chromosomal rearrangements, and interspecies hybridization in the ogataea polymorpha species complex.</title>
        <authorList>
            <person name="Hanson S.J."/>
            <person name="Cinneide E.O."/>
            <person name="Salzberg L.I."/>
            <person name="Wolfe K.H."/>
            <person name="McGowan J."/>
            <person name="Fitzpatrick D.A."/>
            <person name="Matlin K."/>
        </authorList>
    </citation>
    <scope>NUCLEOTIDE SEQUENCE</scope>
    <source>
        <strain evidence="1">83-405-1</strain>
    </source>
</reference>
<dbReference type="AlphaFoldDB" id="A0AAN6I1B3"/>
<sequence length="91" mass="10667">MRLATVKTLRGIRYRNPDLRRHLSWMLESALYSYFGYARYDTAFPNVWALRRRRHDSRLPDLPARLSIQNTVGVVAGQNLRNGALPHLFEI</sequence>
<protein>
    <submittedName>
        <fullName evidence="1">Uncharacterized protein</fullName>
    </submittedName>
</protein>
<proteinExistence type="predicted"/>
<organism evidence="1 2">
    <name type="scientific">Ogataea haglerorum</name>
    <dbReference type="NCBI Taxonomy" id="1937702"/>
    <lineage>
        <taxon>Eukaryota</taxon>
        <taxon>Fungi</taxon>
        <taxon>Dikarya</taxon>
        <taxon>Ascomycota</taxon>
        <taxon>Saccharomycotina</taxon>
        <taxon>Pichiomycetes</taxon>
        <taxon>Pichiales</taxon>
        <taxon>Pichiaceae</taxon>
        <taxon>Ogataea</taxon>
    </lineage>
</organism>
<evidence type="ECO:0000313" key="1">
    <source>
        <dbReference type="EMBL" id="KAG7727520.1"/>
    </source>
</evidence>
<comment type="caution">
    <text evidence="1">The sequence shown here is derived from an EMBL/GenBank/DDBJ whole genome shotgun (WGS) entry which is preliminary data.</text>
</comment>
<dbReference type="EMBL" id="JAHLUH010000006">
    <property type="protein sequence ID" value="KAG7727520.1"/>
    <property type="molecule type" value="Genomic_DNA"/>
</dbReference>
<accession>A0AAN6I1B3</accession>
<gene>
    <name evidence="1" type="ORF">KL933_002454</name>
</gene>
<dbReference type="Proteomes" id="UP000738402">
    <property type="component" value="Unassembled WGS sequence"/>
</dbReference>
<evidence type="ECO:0000313" key="2">
    <source>
        <dbReference type="Proteomes" id="UP000738402"/>
    </source>
</evidence>